<sequence length="84" mass="10126">MFDDRSEWVASRHVEAESDHGRDFEVQHIKVRHTAPRKGLQKLLVEEAEHGHWELKRLRRYRDGSSEVWLRRRVIKVRSTLDLV</sequence>
<evidence type="ECO:0000313" key="2">
    <source>
        <dbReference type="Proteomes" id="UP001596266"/>
    </source>
</evidence>
<comment type="caution">
    <text evidence="1">The sequence shown here is derived from an EMBL/GenBank/DDBJ whole genome shotgun (WGS) entry which is preliminary data.</text>
</comment>
<accession>A0ABW1X1V8</accession>
<keyword evidence="2" id="KW-1185">Reference proteome</keyword>
<name>A0ABW1X1V8_9ACTN</name>
<protein>
    <submittedName>
        <fullName evidence="1">DUF5703 family protein</fullName>
    </submittedName>
</protein>
<proteinExistence type="predicted"/>
<dbReference type="EMBL" id="JBHSUA010000007">
    <property type="protein sequence ID" value="MFC6395846.1"/>
    <property type="molecule type" value="Genomic_DNA"/>
</dbReference>
<dbReference type="RefSeq" id="WP_386769086.1">
    <property type="nucleotide sequence ID" value="NZ_BAAAKI010000002.1"/>
</dbReference>
<dbReference type="Pfam" id="PF18963">
    <property type="entry name" value="DUF5703"/>
    <property type="match status" value="1"/>
</dbReference>
<dbReference type="InterPro" id="IPR043758">
    <property type="entry name" value="DUF5703"/>
</dbReference>
<dbReference type="Proteomes" id="UP001596266">
    <property type="component" value="Unassembled WGS sequence"/>
</dbReference>
<reference evidence="2" key="1">
    <citation type="journal article" date="2019" name="Int. J. Syst. Evol. Microbiol.">
        <title>The Global Catalogue of Microorganisms (GCM) 10K type strain sequencing project: providing services to taxonomists for standard genome sequencing and annotation.</title>
        <authorList>
            <consortium name="The Broad Institute Genomics Platform"/>
            <consortium name="The Broad Institute Genome Sequencing Center for Infectious Disease"/>
            <person name="Wu L."/>
            <person name="Ma J."/>
        </authorList>
    </citation>
    <scope>NUCLEOTIDE SEQUENCE [LARGE SCALE GENOMIC DNA]</scope>
    <source>
        <strain evidence="2">CGMCC 1.15277</strain>
    </source>
</reference>
<organism evidence="1 2">
    <name type="scientific">Luteococcus sanguinis</name>
    <dbReference type="NCBI Taxonomy" id="174038"/>
    <lineage>
        <taxon>Bacteria</taxon>
        <taxon>Bacillati</taxon>
        <taxon>Actinomycetota</taxon>
        <taxon>Actinomycetes</taxon>
        <taxon>Propionibacteriales</taxon>
        <taxon>Propionibacteriaceae</taxon>
        <taxon>Luteococcus</taxon>
    </lineage>
</organism>
<evidence type="ECO:0000313" key="1">
    <source>
        <dbReference type="EMBL" id="MFC6395846.1"/>
    </source>
</evidence>
<gene>
    <name evidence="1" type="ORF">ACFP57_02385</name>
</gene>